<dbReference type="InterPro" id="IPR000639">
    <property type="entry name" value="Epox_hydrolase-like"/>
</dbReference>
<reference evidence="3" key="1">
    <citation type="submission" date="2018-02" db="EMBL/GenBank/DDBJ databases">
        <title>Draft genome sequencing of Rhodococcus opacus KU647198.</title>
        <authorList>
            <person name="Zheng B.-X."/>
        </authorList>
    </citation>
    <scope>NUCLEOTIDE SEQUENCE [LARGE SCALE GENOMIC DNA]</scope>
    <source>
        <strain evidence="3">04-OD7</strain>
    </source>
</reference>
<proteinExistence type="predicted"/>
<dbReference type="InterPro" id="IPR000073">
    <property type="entry name" value="AB_hydrolase_1"/>
</dbReference>
<dbReference type="Pfam" id="PF00561">
    <property type="entry name" value="Abhydrolase_1"/>
    <property type="match status" value="1"/>
</dbReference>
<dbReference type="Proteomes" id="UP000239290">
    <property type="component" value="Unassembled WGS sequence"/>
</dbReference>
<dbReference type="PRINTS" id="PR00412">
    <property type="entry name" value="EPOXHYDRLASE"/>
</dbReference>
<dbReference type="InterPro" id="IPR029058">
    <property type="entry name" value="AB_hydrolase_fold"/>
</dbReference>
<dbReference type="PANTHER" id="PTHR43194">
    <property type="entry name" value="HYDROLASE ALPHA/BETA FOLD FAMILY"/>
    <property type="match status" value="1"/>
</dbReference>
<keyword evidence="2" id="KW-0378">Hydrolase</keyword>
<dbReference type="Gene3D" id="3.40.50.1820">
    <property type="entry name" value="alpha/beta hydrolase"/>
    <property type="match status" value="1"/>
</dbReference>
<dbReference type="AlphaFoldDB" id="A0A2S8J678"/>
<dbReference type="EMBL" id="PUIO01000030">
    <property type="protein sequence ID" value="PQP22571.1"/>
    <property type="molecule type" value="Genomic_DNA"/>
</dbReference>
<sequence>MRLGQTTRARRLLLADERNGVSHEIVKFEVNDGIALVGDLWLPDPVVPPRGSIVMLHGGGQTRHSWRVSSALFARAGWKVLAYDARGHGDSDWDPTGDYRFDAMVSDLSRACALVGGDPVVVGASMGGIVAMLTAGEAPGFARALVLVDITPRVEESGAARIRDFMEASPDGFADLQEVSDAIHGYNPHRPRPASLDGLRKNVRLHANDRWYWHWDPQFLTQSDEGMSVAHVERLAQAAGAITVPTLLVRGKHSDVVSEAGVQEMKALIPQAQVESADAGHMIAGDDNDVFATHVVEFLDNLG</sequence>
<organism evidence="2 3">
    <name type="scientific">Rhodococcus opacus</name>
    <name type="common">Nocardia opaca</name>
    <dbReference type="NCBI Taxonomy" id="37919"/>
    <lineage>
        <taxon>Bacteria</taxon>
        <taxon>Bacillati</taxon>
        <taxon>Actinomycetota</taxon>
        <taxon>Actinomycetes</taxon>
        <taxon>Mycobacteriales</taxon>
        <taxon>Nocardiaceae</taxon>
        <taxon>Rhodococcus</taxon>
    </lineage>
</organism>
<evidence type="ECO:0000259" key="1">
    <source>
        <dbReference type="Pfam" id="PF00561"/>
    </source>
</evidence>
<evidence type="ECO:0000313" key="3">
    <source>
        <dbReference type="Proteomes" id="UP000239290"/>
    </source>
</evidence>
<evidence type="ECO:0000313" key="2">
    <source>
        <dbReference type="EMBL" id="PQP22571.1"/>
    </source>
</evidence>
<dbReference type="InterPro" id="IPR050228">
    <property type="entry name" value="Carboxylesterase_BioH"/>
</dbReference>
<gene>
    <name evidence="2" type="ORF">C5613_23215</name>
</gene>
<accession>A0A2S8J678</accession>
<dbReference type="PANTHER" id="PTHR43194:SF2">
    <property type="entry name" value="PEROXISOMAL MEMBRANE PROTEIN LPX1"/>
    <property type="match status" value="1"/>
</dbReference>
<dbReference type="PRINTS" id="PR00111">
    <property type="entry name" value="ABHYDROLASE"/>
</dbReference>
<name>A0A2S8J678_RHOOP</name>
<protein>
    <submittedName>
        <fullName evidence="2">Alpha/beta hydrolase</fullName>
    </submittedName>
</protein>
<dbReference type="SUPFAM" id="SSF53474">
    <property type="entry name" value="alpha/beta-Hydrolases"/>
    <property type="match status" value="1"/>
</dbReference>
<dbReference type="GO" id="GO:0016787">
    <property type="term" value="F:hydrolase activity"/>
    <property type="evidence" value="ECO:0007669"/>
    <property type="project" value="UniProtKB-KW"/>
</dbReference>
<comment type="caution">
    <text evidence="2">The sequence shown here is derived from an EMBL/GenBank/DDBJ whole genome shotgun (WGS) entry which is preliminary data.</text>
</comment>
<feature type="domain" description="AB hydrolase-1" evidence="1">
    <location>
        <begin position="53"/>
        <end position="283"/>
    </location>
</feature>